<reference evidence="5 6" key="1">
    <citation type="submission" date="2017-08" db="EMBL/GenBank/DDBJ databases">
        <authorList>
            <person name="Park S.-J."/>
            <person name="Kim H."/>
        </authorList>
    </citation>
    <scope>NUCLEOTIDE SEQUENCE [LARGE SCALE GENOMIC DNA]</scope>
    <source>
        <strain evidence="6">ye3</strain>
    </source>
</reference>
<evidence type="ECO:0000313" key="5">
    <source>
        <dbReference type="EMBL" id="QAA95043.1"/>
    </source>
</evidence>
<dbReference type="InterPro" id="IPR007247">
    <property type="entry name" value="Ureidogly_lyase"/>
</dbReference>
<keyword evidence="6" id="KW-1185">Reference proteome</keyword>
<dbReference type="KEGG" id="pus:CKA81_15130"/>
<name>A0A410GFG5_9BURK</name>
<dbReference type="InterPro" id="IPR024060">
    <property type="entry name" value="Ureidoglycolate_lyase_dom_sf"/>
</dbReference>
<gene>
    <name evidence="5" type="ORF">CKA81_15130</name>
</gene>
<dbReference type="EMBL" id="CP022987">
    <property type="protein sequence ID" value="QAA95043.1"/>
    <property type="molecule type" value="Genomic_DNA"/>
</dbReference>
<dbReference type="Gene3D" id="2.60.120.480">
    <property type="entry name" value="Ureidoglycolate hydrolase"/>
    <property type="match status" value="1"/>
</dbReference>
<dbReference type="OrthoDB" id="8654422at2"/>
<dbReference type="InterPro" id="IPR011051">
    <property type="entry name" value="RmlC_Cupin_sf"/>
</dbReference>
<comment type="catalytic activity">
    <reaction evidence="4">
        <text>(S)-ureidoglycolate = urea + glyoxylate</text>
        <dbReference type="Rhea" id="RHEA:11304"/>
        <dbReference type="ChEBI" id="CHEBI:16199"/>
        <dbReference type="ChEBI" id="CHEBI:36655"/>
        <dbReference type="ChEBI" id="CHEBI:57296"/>
        <dbReference type="EC" id="4.3.2.3"/>
    </reaction>
</comment>
<dbReference type="AlphaFoldDB" id="A0A410GFG5"/>
<organism evidence="5 6">
    <name type="scientific">Pollutimonas thiosulfatoxidans</name>
    <dbReference type="NCBI Taxonomy" id="2028345"/>
    <lineage>
        <taxon>Bacteria</taxon>
        <taxon>Pseudomonadati</taxon>
        <taxon>Pseudomonadota</taxon>
        <taxon>Betaproteobacteria</taxon>
        <taxon>Burkholderiales</taxon>
        <taxon>Alcaligenaceae</taxon>
        <taxon>Pollutimonas</taxon>
    </lineage>
</organism>
<keyword evidence="3" id="KW-0456">Lyase</keyword>
<dbReference type="Pfam" id="PF04115">
    <property type="entry name" value="Ureidogly_lyase"/>
    <property type="match status" value="1"/>
</dbReference>
<keyword evidence="2" id="KW-0659">Purine metabolism</keyword>
<proteinExistence type="predicted"/>
<evidence type="ECO:0000256" key="1">
    <source>
        <dbReference type="ARBA" id="ARBA00011738"/>
    </source>
</evidence>
<dbReference type="Proteomes" id="UP000283474">
    <property type="component" value="Chromosome"/>
</dbReference>
<evidence type="ECO:0000313" key="6">
    <source>
        <dbReference type="Proteomes" id="UP000283474"/>
    </source>
</evidence>
<dbReference type="RefSeq" id="WP_128356033.1">
    <property type="nucleotide sequence ID" value="NZ_CP022987.1"/>
</dbReference>
<evidence type="ECO:0000256" key="4">
    <source>
        <dbReference type="ARBA" id="ARBA00047684"/>
    </source>
</evidence>
<evidence type="ECO:0000256" key="3">
    <source>
        <dbReference type="ARBA" id="ARBA00023239"/>
    </source>
</evidence>
<dbReference type="GO" id="GO:0050385">
    <property type="term" value="F:ureidoglycolate lyase activity"/>
    <property type="evidence" value="ECO:0007669"/>
    <property type="project" value="UniProtKB-EC"/>
</dbReference>
<evidence type="ECO:0008006" key="7">
    <source>
        <dbReference type="Google" id="ProtNLM"/>
    </source>
</evidence>
<comment type="subunit">
    <text evidence="1">Homodimer.</text>
</comment>
<dbReference type="GO" id="GO:0000256">
    <property type="term" value="P:allantoin catabolic process"/>
    <property type="evidence" value="ECO:0007669"/>
    <property type="project" value="InterPro"/>
</dbReference>
<dbReference type="GO" id="GO:0006144">
    <property type="term" value="P:purine nucleobase metabolic process"/>
    <property type="evidence" value="ECO:0007669"/>
    <property type="project" value="UniProtKB-KW"/>
</dbReference>
<protein>
    <recommendedName>
        <fullName evidence="7">Ureidoglycolate hydrolase</fullName>
    </recommendedName>
</protein>
<accession>A0A410GFG5</accession>
<dbReference type="SUPFAM" id="SSF51182">
    <property type="entry name" value="RmlC-like cupins"/>
    <property type="match status" value="1"/>
</dbReference>
<evidence type="ECO:0000256" key="2">
    <source>
        <dbReference type="ARBA" id="ARBA00022631"/>
    </source>
</evidence>
<dbReference type="GO" id="GO:0004848">
    <property type="term" value="F:ureidoglycolate hydrolase activity"/>
    <property type="evidence" value="ECO:0007669"/>
    <property type="project" value="InterPro"/>
</dbReference>
<sequence length="179" mass="19525">MATTPLPLLVEELSSEAFAPYGTVWGRPYGDDKPAFTAPATDFWHQDFFDCGDQGEPEVLWVNYRKNDRIVSSLEVHWLTEQAIVPLGSHGVIHIVALTDASGPRPDLATLKAFHIPPGKGISMHTGCWHATQVADGQVSCLMLTRGSTTAELVAYLEQGAPAIESAMHTLPQTYLLQI</sequence>